<organism evidence="1">
    <name type="scientific">Rhizophora mucronata</name>
    <name type="common">Asiatic mangrove</name>
    <dbReference type="NCBI Taxonomy" id="61149"/>
    <lineage>
        <taxon>Eukaryota</taxon>
        <taxon>Viridiplantae</taxon>
        <taxon>Streptophyta</taxon>
        <taxon>Embryophyta</taxon>
        <taxon>Tracheophyta</taxon>
        <taxon>Spermatophyta</taxon>
        <taxon>Magnoliopsida</taxon>
        <taxon>eudicotyledons</taxon>
        <taxon>Gunneridae</taxon>
        <taxon>Pentapetalae</taxon>
        <taxon>rosids</taxon>
        <taxon>fabids</taxon>
        <taxon>Malpighiales</taxon>
        <taxon>Rhizophoraceae</taxon>
        <taxon>Rhizophora</taxon>
    </lineage>
</organism>
<dbReference type="EMBL" id="GGEC01071981">
    <property type="protein sequence ID" value="MBX52465.1"/>
    <property type="molecule type" value="Transcribed_RNA"/>
</dbReference>
<sequence length="20" mass="2273">MCREIHCNFCGESFLVALSL</sequence>
<dbReference type="AlphaFoldDB" id="A0A2P2PCL1"/>
<accession>A0A2P2PCL1</accession>
<evidence type="ECO:0000313" key="1">
    <source>
        <dbReference type="EMBL" id="MBX52465.1"/>
    </source>
</evidence>
<protein>
    <submittedName>
        <fullName evidence="1">Uncharacterized protein</fullName>
    </submittedName>
</protein>
<reference evidence="1" key="1">
    <citation type="submission" date="2018-02" db="EMBL/GenBank/DDBJ databases">
        <title>Rhizophora mucronata_Transcriptome.</title>
        <authorList>
            <person name="Meera S.P."/>
            <person name="Sreeshan A."/>
            <person name="Augustine A."/>
        </authorList>
    </citation>
    <scope>NUCLEOTIDE SEQUENCE</scope>
    <source>
        <tissue evidence="1">Leaf</tissue>
    </source>
</reference>
<proteinExistence type="predicted"/>
<name>A0A2P2PCL1_RHIMU</name>